<keyword evidence="2" id="KW-1185">Reference proteome</keyword>
<reference evidence="1 2" key="1">
    <citation type="submission" date="2023-11" db="EMBL/GenBank/DDBJ databases">
        <authorList>
            <person name="Hedman E."/>
            <person name="Englund M."/>
            <person name="Stromberg M."/>
            <person name="Nyberg Akerstrom W."/>
            <person name="Nylinder S."/>
            <person name="Jareborg N."/>
            <person name="Kallberg Y."/>
            <person name="Kronander E."/>
        </authorList>
    </citation>
    <scope>NUCLEOTIDE SEQUENCE [LARGE SCALE GENOMIC DNA]</scope>
</reference>
<evidence type="ECO:0000313" key="1">
    <source>
        <dbReference type="EMBL" id="CAK1584013.1"/>
    </source>
</evidence>
<dbReference type="Proteomes" id="UP001314205">
    <property type="component" value="Unassembled WGS sequence"/>
</dbReference>
<name>A0AAV1KMS0_9NEOP</name>
<comment type="caution">
    <text evidence="1">The sequence shown here is derived from an EMBL/GenBank/DDBJ whole genome shotgun (WGS) entry which is preliminary data.</text>
</comment>
<sequence length="213" mass="23930">MANFKKLKPTYAQAAAAASGVASTTGGPAARTALPTTKPAIIITPAQEVKRRQEAVELFKMCISYRNSTYAPVRVQPVSNNKFRVEFENMNQRNDTLTRLENSKEVSAEPVRMLKRMVILKGISKDVPSEDLVKLIATQNPELTHLIDSESSDSESSDSESFRLRFKRVNRNSNLYNAVFQAEAKVYRKILDLGRVCVDHQRVTVNSFSPFYI</sequence>
<accession>A0AAV1KMS0</accession>
<dbReference type="EMBL" id="CAVLGL010000057">
    <property type="protein sequence ID" value="CAK1584013.1"/>
    <property type="molecule type" value="Genomic_DNA"/>
</dbReference>
<dbReference type="AlphaFoldDB" id="A0AAV1KMS0"/>
<gene>
    <name evidence="1" type="ORF">PARMNEM_LOCUS5339</name>
</gene>
<protein>
    <submittedName>
        <fullName evidence="1">Uncharacterized protein</fullName>
    </submittedName>
</protein>
<evidence type="ECO:0000313" key="2">
    <source>
        <dbReference type="Proteomes" id="UP001314205"/>
    </source>
</evidence>
<organism evidence="1 2">
    <name type="scientific">Parnassius mnemosyne</name>
    <name type="common">clouded apollo</name>
    <dbReference type="NCBI Taxonomy" id="213953"/>
    <lineage>
        <taxon>Eukaryota</taxon>
        <taxon>Metazoa</taxon>
        <taxon>Ecdysozoa</taxon>
        <taxon>Arthropoda</taxon>
        <taxon>Hexapoda</taxon>
        <taxon>Insecta</taxon>
        <taxon>Pterygota</taxon>
        <taxon>Neoptera</taxon>
        <taxon>Endopterygota</taxon>
        <taxon>Lepidoptera</taxon>
        <taxon>Glossata</taxon>
        <taxon>Ditrysia</taxon>
        <taxon>Papilionoidea</taxon>
        <taxon>Papilionidae</taxon>
        <taxon>Parnassiinae</taxon>
        <taxon>Parnassini</taxon>
        <taxon>Parnassius</taxon>
        <taxon>Driopa</taxon>
    </lineage>
</organism>
<proteinExistence type="predicted"/>